<organism evidence="3 4">
    <name type="scientific">Pseudomonas denitrificans</name>
    <dbReference type="NCBI Taxonomy" id="43306"/>
    <lineage>
        <taxon>Bacteria</taxon>
        <taxon>Pseudomonadati</taxon>
        <taxon>Pseudomonadota</taxon>
        <taxon>Gammaproteobacteria</taxon>
        <taxon>Pseudomonadales</taxon>
        <taxon>Pseudomonadaceae</taxon>
        <taxon>Halopseudomonas</taxon>
    </lineage>
</organism>
<protein>
    <submittedName>
        <fullName evidence="3">Methyltransferase domain-containing protein</fullName>
    </submittedName>
</protein>
<dbReference type="CDD" id="cd02440">
    <property type="entry name" value="AdoMet_MTases"/>
    <property type="match status" value="1"/>
</dbReference>
<feature type="domain" description="Methyltransferase regulatory" evidence="1">
    <location>
        <begin position="239"/>
        <end position="315"/>
    </location>
</feature>
<reference evidence="3 4" key="1">
    <citation type="submission" date="2019-09" db="EMBL/GenBank/DDBJ databases">
        <title>Prosopis cineraria nodule microbiome.</title>
        <authorList>
            <person name="Chaluvadi S.R."/>
            <person name="Ali R."/>
            <person name="Wang X."/>
        </authorList>
    </citation>
    <scope>NUCLEOTIDE SEQUENCE [LARGE SCALE GENOMIC DNA]</scope>
    <source>
        <strain evidence="3 4">BG1</strain>
    </source>
</reference>
<dbReference type="InterPro" id="IPR041698">
    <property type="entry name" value="Methyltransf_25"/>
</dbReference>
<dbReference type="PANTHER" id="PTHR43667">
    <property type="entry name" value="CYCLOPROPANE-FATTY-ACYL-PHOSPHOLIPID SYNTHASE"/>
    <property type="match status" value="1"/>
</dbReference>
<dbReference type="InterPro" id="IPR029063">
    <property type="entry name" value="SAM-dependent_MTases_sf"/>
</dbReference>
<feature type="domain" description="Methyltransferase" evidence="2">
    <location>
        <begin position="65"/>
        <end position="162"/>
    </location>
</feature>
<evidence type="ECO:0000313" key="3">
    <source>
        <dbReference type="EMBL" id="QEY71416.1"/>
    </source>
</evidence>
<dbReference type="KEGG" id="pden:F1C79_07105"/>
<keyword evidence="3" id="KW-0489">Methyltransferase</keyword>
<name>A0A9X7MXY2_PSEDE</name>
<evidence type="ECO:0000259" key="2">
    <source>
        <dbReference type="Pfam" id="PF13649"/>
    </source>
</evidence>
<dbReference type="Proteomes" id="UP000326659">
    <property type="component" value="Chromosome"/>
</dbReference>
<evidence type="ECO:0000259" key="1">
    <source>
        <dbReference type="Pfam" id="PF10119"/>
    </source>
</evidence>
<dbReference type="Pfam" id="PF13649">
    <property type="entry name" value="Methyltransf_25"/>
    <property type="match status" value="1"/>
</dbReference>
<sequence length="369" mass="40260">MRSASSYSDSIGHSSVSVSAASQPSSYASSLQPSSNCHPHTAPEHLAVLAWLFGLEPPNVGTARVLELGCGSGANLLPFATRNRRAKVLGIDRSDDAVESGLQAVRQLGLNNVRLHAADLGEITGELGQFDYIICHDHYSHLSSQDRRAVARICKENLAANGIAYVNFNTYPGWKSREMVRDAMLLRLSGRVPGVQELAEAQGMFDFLKRWAHLGGNALKGAVEECESLRGDPARLSTFLEPSNTPFYLTDFVQRFEQHGLAYLADTRAAGMFINHFPEGVQQALLSECGNSQVALEQYFDILTNRSSRQTLLVHAEQADAIRYRLAPSGWRSCTSRRASSAKGRFSWTTANSLSGWLTAVASACVAQR</sequence>
<keyword evidence="3" id="KW-0808">Transferase</keyword>
<dbReference type="Pfam" id="PF10119">
    <property type="entry name" value="MethyTransf_Reg"/>
    <property type="match status" value="1"/>
</dbReference>
<dbReference type="Gene3D" id="3.40.50.150">
    <property type="entry name" value="Vaccinia Virus protein VP39"/>
    <property type="match status" value="1"/>
</dbReference>
<dbReference type="AlphaFoldDB" id="A0A9X7MXY2"/>
<accession>A0A9X7MXY2</accession>
<dbReference type="GO" id="GO:0008168">
    <property type="term" value="F:methyltransferase activity"/>
    <property type="evidence" value="ECO:0007669"/>
    <property type="project" value="UniProtKB-KW"/>
</dbReference>
<evidence type="ECO:0000313" key="4">
    <source>
        <dbReference type="Proteomes" id="UP000326659"/>
    </source>
</evidence>
<dbReference type="SUPFAM" id="SSF53335">
    <property type="entry name" value="S-adenosyl-L-methionine-dependent methyltransferases"/>
    <property type="match status" value="1"/>
</dbReference>
<dbReference type="OrthoDB" id="323463at2"/>
<dbReference type="PANTHER" id="PTHR43667:SF2">
    <property type="entry name" value="FATTY ACID C-METHYL TRANSFERASE"/>
    <property type="match status" value="1"/>
</dbReference>
<keyword evidence="4" id="KW-1185">Reference proteome</keyword>
<gene>
    <name evidence="3" type="ORF">F1C79_07105</name>
</gene>
<dbReference type="GO" id="GO:0032259">
    <property type="term" value="P:methylation"/>
    <property type="evidence" value="ECO:0007669"/>
    <property type="project" value="UniProtKB-KW"/>
</dbReference>
<dbReference type="EMBL" id="CP043626">
    <property type="protein sequence ID" value="QEY71416.1"/>
    <property type="molecule type" value="Genomic_DNA"/>
</dbReference>
<proteinExistence type="predicted"/>
<dbReference type="InterPro" id="IPR050723">
    <property type="entry name" value="CFA/CMAS"/>
</dbReference>
<dbReference type="InterPro" id="IPR018773">
    <property type="entry name" value="MeTrfase_reg_dom_prd"/>
</dbReference>